<evidence type="ECO:0000256" key="1">
    <source>
        <dbReference type="SAM" id="Phobius"/>
    </source>
</evidence>
<gene>
    <name evidence="2" type="ORF">ADL17_15400</name>
</gene>
<keyword evidence="1" id="KW-0472">Membrane</keyword>
<organism evidence="2 3">
    <name type="scientific">Micromonospora maris</name>
    <dbReference type="NCBI Taxonomy" id="1003110"/>
    <lineage>
        <taxon>Bacteria</taxon>
        <taxon>Bacillati</taxon>
        <taxon>Actinomycetota</taxon>
        <taxon>Actinomycetes</taxon>
        <taxon>Micromonosporales</taxon>
        <taxon>Micromonosporaceae</taxon>
        <taxon>Micromonospora</taxon>
    </lineage>
</organism>
<dbReference type="EMBL" id="LMWI01000002">
    <property type="protein sequence ID" value="KUJ44560.1"/>
    <property type="molecule type" value="Genomic_DNA"/>
</dbReference>
<protein>
    <submittedName>
        <fullName evidence="2">Uncharacterized protein</fullName>
    </submittedName>
</protein>
<dbReference type="Proteomes" id="UP000053246">
    <property type="component" value="Unassembled WGS sequence"/>
</dbReference>
<feature type="transmembrane region" description="Helical" evidence="1">
    <location>
        <begin position="176"/>
        <end position="199"/>
    </location>
</feature>
<feature type="transmembrane region" description="Helical" evidence="1">
    <location>
        <begin position="44"/>
        <end position="64"/>
    </location>
</feature>
<sequence length="280" mass="30799">MATRHSSAQAVAEGERTDKRRELLIMNEGSPGAPAERTWRWWPALRLALVLLWLLAAMTTWWTAPRQQGYEQARADAAAGRITAYQWGDRWDASSPPRWFDTPALHSSGTLGPLFAWRTPDGRRHWTDTDRFDQVTITDTVDNGSYSGPGAIGVAQDLRASGLEHRAGALHLPTPVVIWAGLVLAAISVGVVVAGPAPVRGTRWFWFWLISITPYGLGLLYWWAREHPWSTSATPAGHVNRRDRGILGLGLGILASILISLVLLALHTALGDRWAPQPGT</sequence>
<accession>A0A9X0LC12</accession>
<proteinExistence type="predicted"/>
<evidence type="ECO:0000313" key="3">
    <source>
        <dbReference type="Proteomes" id="UP000053246"/>
    </source>
</evidence>
<evidence type="ECO:0000313" key="2">
    <source>
        <dbReference type="EMBL" id="KUJ44560.1"/>
    </source>
</evidence>
<keyword evidence="1" id="KW-1133">Transmembrane helix</keyword>
<keyword evidence="1" id="KW-0812">Transmembrane</keyword>
<dbReference type="AlphaFoldDB" id="A0A9X0LC12"/>
<name>A0A9X0LC12_9ACTN</name>
<comment type="caution">
    <text evidence="2">The sequence shown here is derived from an EMBL/GenBank/DDBJ whole genome shotgun (WGS) entry which is preliminary data.</text>
</comment>
<feature type="transmembrane region" description="Helical" evidence="1">
    <location>
        <begin position="245"/>
        <end position="270"/>
    </location>
</feature>
<dbReference type="OMA" id="WTAPRQQ"/>
<keyword evidence="3" id="KW-1185">Reference proteome</keyword>
<reference evidence="2 3" key="1">
    <citation type="submission" date="2015-10" db="EMBL/GenBank/DDBJ databases">
        <authorList>
            <person name="Ju K.-S."/>
            <person name="Doroghazi J.R."/>
            <person name="Metcalf W.W."/>
        </authorList>
    </citation>
    <scope>NUCLEOTIDE SEQUENCE [LARGE SCALE GENOMIC DNA]</scope>
    <source>
        <strain evidence="2 3">NRRL B-24793</strain>
    </source>
</reference>
<feature type="transmembrane region" description="Helical" evidence="1">
    <location>
        <begin position="205"/>
        <end position="224"/>
    </location>
</feature>